<feature type="region of interest" description="Disordered" evidence="1">
    <location>
        <begin position="1"/>
        <end position="93"/>
    </location>
</feature>
<protein>
    <submittedName>
        <fullName evidence="2">Uncharacterized protein</fullName>
    </submittedName>
</protein>
<name>A0A517LPW7_9PEZI</name>
<evidence type="ECO:0000313" key="2">
    <source>
        <dbReference type="EMBL" id="QDS77613.1"/>
    </source>
</evidence>
<evidence type="ECO:0000256" key="1">
    <source>
        <dbReference type="SAM" id="MobiDB-lite"/>
    </source>
</evidence>
<feature type="compositionally biased region" description="Acidic residues" evidence="1">
    <location>
        <begin position="32"/>
        <end position="46"/>
    </location>
</feature>
<gene>
    <name evidence="2" type="ORF">FKW77_002320</name>
</gene>
<dbReference type="STRING" id="50376.A0A517LPW7"/>
<dbReference type="AlphaFoldDB" id="A0A517LPW7"/>
<dbReference type="Proteomes" id="UP000316270">
    <property type="component" value="Chromosome 18"/>
</dbReference>
<proteinExistence type="predicted"/>
<accession>A0A517LPW7</accession>
<keyword evidence="3" id="KW-1185">Reference proteome</keyword>
<sequence length="345" mass="37679">MLQGMLRELGGGETLYGYVGEDEGYGSGERGVEDEGGDRDGEVDEDERAKSGEMLGGEREGDSGEEISTDSAQDGDFQGWAMGMNEGVDEGEEITEIGDREWRLWCENEEEEHAAERRIERHEEKMEAHEEQGWHSENAEDEDEFTHQRGLLSAGESQWVGDKVDEDSTPPSKHEEDITIKDNEVKADPSAESAHIEPASQRPRQLDTQILHHICGCRLVFYNKSNDVSGPQEPKHFRTNTLCDLCLLRAKLDSIGAADMGEFEKMVEALGVENGFEEELESGNLEGAIRAGHGGVDVPREEVGGEDEFEMVGMVGGVVPSMSAVGGATCLNDAKGKTSINDGGD</sequence>
<evidence type="ECO:0000313" key="3">
    <source>
        <dbReference type="Proteomes" id="UP000316270"/>
    </source>
</evidence>
<dbReference type="EMBL" id="CP042202">
    <property type="protein sequence ID" value="QDS77613.1"/>
    <property type="molecule type" value="Genomic_DNA"/>
</dbReference>
<feature type="compositionally biased region" description="Basic and acidic residues" evidence="1">
    <location>
        <begin position="172"/>
        <end position="189"/>
    </location>
</feature>
<feature type="compositionally biased region" description="Basic and acidic residues" evidence="1">
    <location>
        <begin position="47"/>
        <end position="62"/>
    </location>
</feature>
<feature type="region of interest" description="Disordered" evidence="1">
    <location>
        <begin position="123"/>
        <end position="204"/>
    </location>
</feature>
<reference evidence="2 3" key="1">
    <citation type="submission" date="2019-07" db="EMBL/GenBank/DDBJ databases">
        <title>Finished genome of Venturia effusa.</title>
        <authorList>
            <person name="Young C.A."/>
            <person name="Cox M.P."/>
            <person name="Ganley A.R.D."/>
            <person name="David W.J."/>
        </authorList>
    </citation>
    <scope>NUCLEOTIDE SEQUENCE [LARGE SCALE GENOMIC DNA]</scope>
    <source>
        <strain evidence="3">albino</strain>
    </source>
</reference>
<organism evidence="2 3">
    <name type="scientific">Venturia effusa</name>
    <dbReference type="NCBI Taxonomy" id="50376"/>
    <lineage>
        <taxon>Eukaryota</taxon>
        <taxon>Fungi</taxon>
        <taxon>Dikarya</taxon>
        <taxon>Ascomycota</taxon>
        <taxon>Pezizomycotina</taxon>
        <taxon>Dothideomycetes</taxon>
        <taxon>Pleosporomycetidae</taxon>
        <taxon>Venturiales</taxon>
        <taxon>Venturiaceae</taxon>
        <taxon>Venturia</taxon>
    </lineage>
</organism>
<feature type="compositionally biased region" description="Basic and acidic residues" evidence="1">
    <location>
        <begin position="123"/>
        <end position="138"/>
    </location>
</feature>